<organism evidence="2 3">
    <name type="scientific">Bacteriovorax antarcticus</name>
    <dbReference type="NCBI Taxonomy" id="3088717"/>
    <lineage>
        <taxon>Bacteria</taxon>
        <taxon>Pseudomonadati</taxon>
        <taxon>Bdellovibrionota</taxon>
        <taxon>Bacteriovoracia</taxon>
        <taxon>Bacteriovoracales</taxon>
        <taxon>Bacteriovoracaceae</taxon>
        <taxon>Bacteriovorax</taxon>
    </lineage>
</organism>
<accession>A0ABU5VSA0</accession>
<dbReference type="RefSeq" id="WP_323575574.1">
    <property type="nucleotide sequence ID" value="NZ_JAYGJQ010000001.1"/>
</dbReference>
<keyword evidence="3" id="KW-1185">Reference proteome</keyword>
<comment type="caution">
    <text evidence="2">The sequence shown here is derived from an EMBL/GenBank/DDBJ whole genome shotgun (WGS) entry which is preliminary data.</text>
</comment>
<gene>
    <name evidence="2" type="ORF">SHI21_06955</name>
</gene>
<dbReference type="Proteomes" id="UP001302274">
    <property type="component" value="Unassembled WGS sequence"/>
</dbReference>
<feature type="signal peptide" evidence="1">
    <location>
        <begin position="1"/>
        <end position="21"/>
    </location>
</feature>
<sequence length="168" mass="18817">MNASTCLFMFATLLLSGRVLAREEVIATITNDENKQVYTFVAETNEETDSIKAFYKDNYSAAGKKVDRELMASEKLTEGGLVLEKRGDHEVLNLKSDNFDLDQGGIVTIDTLYNGVNGQRKEYDLQLAKATDGEWRLFKGKTIVTKLHIVVNKKFMLGAVGVKEIQMK</sequence>
<evidence type="ECO:0000313" key="3">
    <source>
        <dbReference type="Proteomes" id="UP001302274"/>
    </source>
</evidence>
<evidence type="ECO:0000256" key="1">
    <source>
        <dbReference type="SAM" id="SignalP"/>
    </source>
</evidence>
<feature type="chain" id="PRO_5047259547" evidence="1">
    <location>
        <begin position="22"/>
        <end position="168"/>
    </location>
</feature>
<protein>
    <submittedName>
        <fullName evidence="2">Uncharacterized protein</fullName>
    </submittedName>
</protein>
<name>A0ABU5VSA0_9BACT</name>
<evidence type="ECO:0000313" key="2">
    <source>
        <dbReference type="EMBL" id="MEA9355931.1"/>
    </source>
</evidence>
<keyword evidence="1" id="KW-0732">Signal</keyword>
<proteinExistence type="predicted"/>
<reference evidence="2 3" key="1">
    <citation type="submission" date="2023-11" db="EMBL/GenBank/DDBJ databases">
        <title>A Novel Polar Bacteriovorax (B. antarcticus) Isolated from the Biocrust in Antarctica.</title>
        <authorList>
            <person name="Mun W."/>
            <person name="Choi S.Y."/>
            <person name="Mitchell R.J."/>
        </authorList>
    </citation>
    <scope>NUCLEOTIDE SEQUENCE [LARGE SCALE GENOMIC DNA]</scope>
    <source>
        <strain evidence="2 3">PP10</strain>
    </source>
</reference>
<dbReference type="EMBL" id="JAYGJQ010000001">
    <property type="protein sequence ID" value="MEA9355931.1"/>
    <property type="molecule type" value="Genomic_DNA"/>
</dbReference>